<dbReference type="EMBL" id="VYXP01000007">
    <property type="protein sequence ID" value="KAA9130456.1"/>
    <property type="molecule type" value="Genomic_DNA"/>
</dbReference>
<dbReference type="GO" id="GO:0003700">
    <property type="term" value="F:DNA-binding transcription factor activity"/>
    <property type="evidence" value="ECO:0007669"/>
    <property type="project" value="TreeGrafter"/>
</dbReference>
<dbReference type="AlphaFoldDB" id="A0A5N0T9H7"/>
<dbReference type="PANTHER" id="PTHR30146:SF109">
    <property type="entry name" value="HTH-TYPE TRANSCRIPTIONAL REGULATOR GALS"/>
    <property type="match status" value="1"/>
</dbReference>
<organism evidence="5 6">
    <name type="scientific">Marinihelvus fidelis</name>
    <dbReference type="NCBI Taxonomy" id="2613842"/>
    <lineage>
        <taxon>Bacteria</taxon>
        <taxon>Pseudomonadati</taxon>
        <taxon>Pseudomonadota</taxon>
        <taxon>Gammaproteobacteria</taxon>
        <taxon>Chromatiales</taxon>
        <taxon>Wenzhouxiangellaceae</taxon>
        <taxon>Marinihelvus</taxon>
    </lineage>
</organism>
<keyword evidence="3" id="KW-0804">Transcription</keyword>
<dbReference type="SUPFAM" id="SSF53822">
    <property type="entry name" value="Periplasmic binding protein-like I"/>
    <property type="match status" value="1"/>
</dbReference>
<keyword evidence="2" id="KW-0238">DNA-binding</keyword>
<dbReference type="PROSITE" id="PS50932">
    <property type="entry name" value="HTH_LACI_2"/>
    <property type="match status" value="1"/>
</dbReference>
<sequence>MAKVGLKDIAAQTGYSIATVSHALRNPDRVADATRKKVIAAAEAVGYTPNNLAVSLRTARSGNIVVIIPDIADSHNSNIIKAIEKVARARGYSVLLGDTQGSEAREREFARMTQTRQADGVILMSHRLPFDRKPGLPIDKLPPIVNGCEYAGHDDLPRVYIDDYQAAIDATNHLLDYGHRRIALISGDVETHSTRERLRGFDDAMAAAGVEVDRSLQVRAGYTLEEGIAGATRLMRHREPPTAIFCFSDEIAFGAMYALRDMGHSVPDDVSVMGFDNIPFARYITPPLTTIAQPTAEIGATCAEILLDIIDGKRPETPLRILPHELKVRESTRRISG</sequence>
<name>A0A5N0T9H7_9GAMM</name>
<evidence type="ECO:0000313" key="5">
    <source>
        <dbReference type="EMBL" id="KAA9130456.1"/>
    </source>
</evidence>
<evidence type="ECO:0000259" key="4">
    <source>
        <dbReference type="PROSITE" id="PS50932"/>
    </source>
</evidence>
<dbReference type="InterPro" id="IPR028082">
    <property type="entry name" value="Peripla_BP_I"/>
</dbReference>
<evidence type="ECO:0000256" key="2">
    <source>
        <dbReference type="ARBA" id="ARBA00023125"/>
    </source>
</evidence>
<keyword evidence="6" id="KW-1185">Reference proteome</keyword>
<comment type="caution">
    <text evidence="5">The sequence shown here is derived from an EMBL/GenBank/DDBJ whole genome shotgun (WGS) entry which is preliminary data.</text>
</comment>
<protein>
    <submittedName>
        <fullName evidence="5">LacI family transcriptional regulator</fullName>
    </submittedName>
</protein>
<dbReference type="InterPro" id="IPR000843">
    <property type="entry name" value="HTH_LacI"/>
</dbReference>
<dbReference type="Proteomes" id="UP000325372">
    <property type="component" value="Unassembled WGS sequence"/>
</dbReference>
<dbReference type="CDD" id="cd01392">
    <property type="entry name" value="HTH_LacI"/>
    <property type="match status" value="1"/>
</dbReference>
<dbReference type="RefSeq" id="WP_150864760.1">
    <property type="nucleotide sequence ID" value="NZ_VYXP01000007.1"/>
</dbReference>
<evidence type="ECO:0000313" key="6">
    <source>
        <dbReference type="Proteomes" id="UP000325372"/>
    </source>
</evidence>
<dbReference type="PANTHER" id="PTHR30146">
    <property type="entry name" value="LACI-RELATED TRANSCRIPTIONAL REPRESSOR"/>
    <property type="match status" value="1"/>
</dbReference>
<dbReference type="GO" id="GO:0000976">
    <property type="term" value="F:transcription cis-regulatory region binding"/>
    <property type="evidence" value="ECO:0007669"/>
    <property type="project" value="TreeGrafter"/>
</dbReference>
<dbReference type="SMART" id="SM00354">
    <property type="entry name" value="HTH_LACI"/>
    <property type="match status" value="1"/>
</dbReference>
<evidence type="ECO:0000256" key="3">
    <source>
        <dbReference type="ARBA" id="ARBA00023163"/>
    </source>
</evidence>
<dbReference type="SUPFAM" id="SSF47413">
    <property type="entry name" value="lambda repressor-like DNA-binding domains"/>
    <property type="match status" value="1"/>
</dbReference>
<dbReference type="InterPro" id="IPR010982">
    <property type="entry name" value="Lambda_DNA-bd_dom_sf"/>
</dbReference>
<evidence type="ECO:0000256" key="1">
    <source>
        <dbReference type="ARBA" id="ARBA00023015"/>
    </source>
</evidence>
<gene>
    <name evidence="5" type="ORF">F3N42_12195</name>
</gene>
<accession>A0A5N0T9H7</accession>
<feature type="domain" description="HTH lacI-type" evidence="4">
    <location>
        <begin position="4"/>
        <end position="58"/>
    </location>
</feature>
<dbReference type="Pfam" id="PF00356">
    <property type="entry name" value="LacI"/>
    <property type="match status" value="1"/>
</dbReference>
<dbReference type="Gene3D" id="3.40.50.2300">
    <property type="match status" value="2"/>
</dbReference>
<dbReference type="InterPro" id="IPR046335">
    <property type="entry name" value="LacI/GalR-like_sensor"/>
</dbReference>
<dbReference type="CDD" id="cd06284">
    <property type="entry name" value="PBP1_LacI-like"/>
    <property type="match status" value="1"/>
</dbReference>
<dbReference type="Pfam" id="PF13377">
    <property type="entry name" value="Peripla_BP_3"/>
    <property type="match status" value="1"/>
</dbReference>
<proteinExistence type="predicted"/>
<reference evidence="5 6" key="1">
    <citation type="submission" date="2019-09" db="EMBL/GenBank/DDBJ databases">
        <title>Wenzhouxiangella sp. Genome sequencing and assembly.</title>
        <authorList>
            <person name="Zhang R."/>
        </authorList>
    </citation>
    <scope>NUCLEOTIDE SEQUENCE [LARGE SCALE GENOMIC DNA]</scope>
    <source>
        <strain evidence="5 6">W260</strain>
    </source>
</reference>
<keyword evidence="1" id="KW-0805">Transcription regulation</keyword>
<dbReference type="Gene3D" id="1.10.260.40">
    <property type="entry name" value="lambda repressor-like DNA-binding domains"/>
    <property type="match status" value="1"/>
</dbReference>